<dbReference type="SUPFAM" id="SSF110395">
    <property type="entry name" value="CutC-like"/>
    <property type="match status" value="1"/>
</dbReference>
<organism evidence="3 4">
    <name type="scientific">Spirilliplanes yamanashiensis</name>
    <dbReference type="NCBI Taxonomy" id="42233"/>
    <lineage>
        <taxon>Bacteria</taxon>
        <taxon>Bacillati</taxon>
        <taxon>Actinomycetota</taxon>
        <taxon>Actinomycetes</taxon>
        <taxon>Micromonosporales</taxon>
        <taxon>Micromonosporaceae</taxon>
        <taxon>Spirilliplanes</taxon>
    </lineage>
</organism>
<dbReference type="Proteomes" id="UP000652013">
    <property type="component" value="Unassembled WGS sequence"/>
</dbReference>
<dbReference type="GO" id="GO:0005507">
    <property type="term" value="F:copper ion binding"/>
    <property type="evidence" value="ECO:0007669"/>
    <property type="project" value="TreeGrafter"/>
</dbReference>
<dbReference type="InterPro" id="IPR005627">
    <property type="entry name" value="CutC-like"/>
</dbReference>
<protein>
    <recommendedName>
        <fullName evidence="2">Copper homeostasis protein cutC homolog</fullName>
    </recommendedName>
</protein>
<sequence>MSTMEPVLLEVIALDAEDARQAQEGGADRIELVSDMARAGLSPSPGTVAAVRAATSLPIRTMVRADDGFAAGDVDALRRTARDLRDAGADEFVLGFLDPAGAVDVAAVTAVLEVLDGSPWTFHRAIDHAADRSAAWAALRGLPGLDCVLTSGCPGGVGDGVGVLLADVAERHGVRVLVGGGLREEHVGPLRAGGVDAFHTGGAARPGGDWSAPVDAALVRGWRAAITSAASAQ</sequence>
<comment type="similarity">
    <text evidence="1">Belongs to the CutC family.</text>
</comment>
<dbReference type="Gene3D" id="3.20.20.380">
    <property type="entry name" value="Copper homeostasis (CutC) domain"/>
    <property type="match status" value="1"/>
</dbReference>
<gene>
    <name evidence="3" type="ORF">Sya03_45530</name>
</gene>
<accession>A0A8J4DKR8</accession>
<evidence type="ECO:0000313" key="3">
    <source>
        <dbReference type="EMBL" id="GIJ05201.1"/>
    </source>
</evidence>
<dbReference type="AlphaFoldDB" id="A0A8J4DKR8"/>
<name>A0A8J4DKR8_9ACTN</name>
<dbReference type="InterPro" id="IPR036822">
    <property type="entry name" value="CutC-like_dom_sf"/>
</dbReference>
<keyword evidence="4" id="KW-1185">Reference proteome</keyword>
<dbReference type="PANTHER" id="PTHR12598:SF0">
    <property type="entry name" value="COPPER HOMEOSTASIS PROTEIN CUTC HOMOLOG"/>
    <property type="match status" value="1"/>
</dbReference>
<comment type="caution">
    <text evidence="3">The sequence shown here is derived from an EMBL/GenBank/DDBJ whole genome shotgun (WGS) entry which is preliminary data.</text>
</comment>
<proteinExistence type="inferred from homology"/>
<reference evidence="3" key="1">
    <citation type="submission" date="2021-01" db="EMBL/GenBank/DDBJ databases">
        <title>Whole genome shotgun sequence of Spirilliplanes yamanashiensis NBRC 15828.</title>
        <authorList>
            <person name="Komaki H."/>
            <person name="Tamura T."/>
        </authorList>
    </citation>
    <scope>NUCLEOTIDE SEQUENCE</scope>
    <source>
        <strain evidence="3">NBRC 15828</strain>
    </source>
</reference>
<dbReference type="PANTHER" id="PTHR12598">
    <property type="entry name" value="COPPER HOMEOSTASIS PROTEIN CUTC"/>
    <property type="match status" value="1"/>
</dbReference>
<dbReference type="Pfam" id="PF03932">
    <property type="entry name" value="CutC"/>
    <property type="match status" value="1"/>
</dbReference>
<evidence type="ECO:0000256" key="1">
    <source>
        <dbReference type="ARBA" id="ARBA00007768"/>
    </source>
</evidence>
<evidence type="ECO:0000313" key="4">
    <source>
        <dbReference type="Proteomes" id="UP000652013"/>
    </source>
</evidence>
<evidence type="ECO:0000256" key="2">
    <source>
        <dbReference type="ARBA" id="ARBA00019014"/>
    </source>
</evidence>
<dbReference type="EMBL" id="BOOY01000032">
    <property type="protein sequence ID" value="GIJ05201.1"/>
    <property type="molecule type" value="Genomic_DNA"/>
</dbReference>